<dbReference type="EMBL" id="JBIAQY010000027">
    <property type="protein sequence ID" value="MFF3574463.1"/>
    <property type="molecule type" value="Genomic_DNA"/>
</dbReference>
<sequence>MKYLNADAAVDIRAALLQSGQAFSPAWIDAGRVVVPAAEIPDLSDNEAGVRLLDAFRAAGHSELVCLSTEDLGADEPQQAVLADLGEVADWRWDLAPFDVLLTTADRSVAALLSVDEFVLIGGSPDFVESALGESIPAARAAFRAYAASTANASRHLPLLADRYDS</sequence>
<evidence type="ECO:0000313" key="1">
    <source>
        <dbReference type="EMBL" id="MFF3574463.1"/>
    </source>
</evidence>
<keyword evidence="2" id="KW-1185">Reference proteome</keyword>
<dbReference type="Proteomes" id="UP001601992">
    <property type="component" value="Unassembled WGS sequence"/>
</dbReference>
<name>A0ABW6SFY2_9NOCA</name>
<evidence type="ECO:0000313" key="2">
    <source>
        <dbReference type="Proteomes" id="UP001601992"/>
    </source>
</evidence>
<organism evidence="1 2">
    <name type="scientific">Nocardia jiangxiensis</name>
    <dbReference type="NCBI Taxonomy" id="282685"/>
    <lineage>
        <taxon>Bacteria</taxon>
        <taxon>Bacillati</taxon>
        <taxon>Actinomycetota</taxon>
        <taxon>Actinomycetes</taxon>
        <taxon>Mycobacteriales</taxon>
        <taxon>Nocardiaceae</taxon>
        <taxon>Nocardia</taxon>
    </lineage>
</organism>
<dbReference type="RefSeq" id="WP_040832183.1">
    <property type="nucleotide sequence ID" value="NZ_JBIAQY010000027.1"/>
</dbReference>
<gene>
    <name evidence="1" type="ORF">ACFYXQ_42610</name>
</gene>
<accession>A0ABW6SFY2</accession>
<comment type="caution">
    <text evidence="1">The sequence shown here is derived from an EMBL/GenBank/DDBJ whole genome shotgun (WGS) entry which is preliminary data.</text>
</comment>
<proteinExistence type="predicted"/>
<reference evidence="1 2" key="1">
    <citation type="submission" date="2024-10" db="EMBL/GenBank/DDBJ databases">
        <title>The Natural Products Discovery Center: Release of the First 8490 Sequenced Strains for Exploring Actinobacteria Biosynthetic Diversity.</title>
        <authorList>
            <person name="Kalkreuter E."/>
            <person name="Kautsar S.A."/>
            <person name="Yang D."/>
            <person name="Bader C.D."/>
            <person name="Teijaro C.N."/>
            <person name="Fluegel L."/>
            <person name="Davis C.M."/>
            <person name="Simpson J.R."/>
            <person name="Lauterbach L."/>
            <person name="Steele A.D."/>
            <person name="Gui C."/>
            <person name="Meng S."/>
            <person name="Li G."/>
            <person name="Viehrig K."/>
            <person name="Ye F."/>
            <person name="Su P."/>
            <person name="Kiefer A.F."/>
            <person name="Nichols A."/>
            <person name="Cepeda A.J."/>
            <person name="Yan W."/>
            <person name="Fan B."/>
            <person name="Jiang Y."/>
            <person name="Adhikari A."/>
            <person name="Zheng C.-J."/>
            <person name="Schuster L."/>
            <person name="Cowan T.M."/>
            <person name="Smanski M.J."/>
            <person name="Chevrette M.G."/>
            <person name="De Carvalho L.P.S."/>
            <person name="Shen B."/>
        </authorList>
    </citation>
    <scope>NUCLEOTIDE SEQUENCE [LARGE SCALE GENOMIC DNA]</scope>
    <source>
        <strain evidence="1 2">NPDC002593</strain>
    </source>
</reference>
<protein>
    <submittedName>
        <fullName evidence="1">Uncharacterized protein</fullName>
    </submittedName>
</protein>